<feature type="transmembrane region" description="Helical" evidence="6">
    <location>
        <begin position="414"/>
        <end position="435"/>
    </location>
</feature>
<dbReference type="InterPro" id="IPR011701">
    <property type="entry name" value="MFS"/>
</dbReference>
<evidence type="ECO:0000256" key="1">
    <source>
        <dbReference type="ARBA" id="ARBA00004141"/>
    </source>
</evidence>
<dbReference type="PANTHER" id="PTHR43791">
    <property type="entry name" value="PERMEASE-RELATED"/>
    <property type="match status" value="1"/>
</dbReference>
<feature type="transmembrane region" description="Helical" evidence="6">
    <location>
        <begin position="321"/>
        <end position="341"/>
    </location>
</feature>
<feature type="transmembrane region" description="Helical" evidence="6">
    <location>
        <begin position="283"/>
        <end position="301"/>
    </location>
</feature>
<dbReference type="GO" id="GO:0016020">
    <property type="term" value="C:membrane"/>
    <property type="evidence" value="ECO:0007669"/>
    <property type="project" value="UniProtKB-SubCell"/>
</dbReference>
<evidence type="ECO:0000256" key="3">
    <source>
        <dbReference type="ARBA" id="ARBA00022692"/>
    </source>
</evidence>
<feature type="transmembrane region" description="Helical" evidence="6">
    <location>
        <begin position="474"/>
        <end position="496"/>
    </location>
</feature>
<feature type="transmembrane region" description="Helical" evidence="6">
    <location>
        <begin position="353"/>
        <end position="373"/>
    </location>
</feature>
<gene>
    <name evidence="7" type="ORF">BS47DRAFT_1377144</name>
</gene>
<evidence type="ECO:0000256" key="2">
    <source>
        <dbReference type="ARBA" id="ARBA00022448"/>
    </source>
</evidence>
<evidence type="ECO:0000256" key="4">
    <source>
        <dbReference type="ARBA" id="ARBA00022989"/>
    </source>
</evidence>
<organism evidence="7 8">
    <name type="scientific">Hydnum rufescens UP504</name>
    <dbReference type="NCBI Taxonomy" id="1448309"/>
    <lineage>
        <taxon>Eukaryota</taxon>
        <taxon>Fungi</taxon>
        <taxon>Dikarya</taxon>
        <taxon>Basidiomycota</taxon>
        <taxon>Agaricomycotina</taxon>
        <taxon>Agaricomycetes</taxon>
        <taxon>Cantharellales</taxon>
        <taxon>Hydnaceae</taxon>
        <taxon>Hydnum</taxon>
    </lineage>
</organism>
<protein>
    <recommendedName>
        <fullName evidence="9">MFS general substrate transporter</fullName>
    </recommendedName>
</protein>
<feature type="transmembrane region" description="Helical" evidence="6">
    <location>
        <begin position="209"/>
        <end position="231"/>
    </location>
</feature>
<dbReference type="AlphaFoldDB" id="A0A9P6ATL2"/>
<feature type="transmembrane region" description="Helical" evidence="6">
    <location>
        <begin position="141"/>
        <end position="164"/>
    </location>
</feature>
<dbReference type="EMBL" id="MU128997">
    <property type="protein sequence ID" value="KAF9511713.1"/>
    <property type="molecule type" value="Genomic_DNA"/>
</dbReference>
<accession>A0A9P6ATL2</accession>
<name>A0A9P6ATL2_9AGAM</name>
<keyword evidence="2" id="KW-0813">Transport</keyword>
<reference evidence="7" key="1">
    <citation type="journal article" date="2020" name="Nat. Commun.">
        <title>Large-scale genome sequencing of mycorrhizal fungi provides insights into the early evolution of symbiotic traits.</title>
        <authorList>
            <person name="Miyauchi S."/>
            <person name="Kiss E."/>
            <person name="Kuo A."/>
            <person name="Drula E."/>
            <person name="Kohler A."/>
            <person name="Sanchez-Garcia M."/>
            <person name="Morin E."/>
            <person name="Andreopoulos B."/>
            <person name="Barry K.W."/>
            <person name="Bonito G."/>
            <person name="Buee M."/>
            <person name="Carver A."/>
            <person name="Chen C."/>
            <person name="Cichocki N."/>
            <person name="Clum A."/>
            <person name="Culley D."/>
            <person name="Crous P.W."/>
            <person name="Fauchery L."/>
            <person name="Girlanda M."/>
            <person name="Hayes R.D."/>
            <person name="Keri Z."/>
            <person name="LaButti K."/>
            <person name="Lipzen A."/>
            <person name="Lombard V."/>
            <person name="Magnuson J."/>
            <person name="Maillard F."/>
            <person name="Murat C."/>
            <person name="Nolan M."/>
            <person name="Ohm R.A."/>
            <person name="Pangilinan J."/>
            <person name="Pereira M.F."/>
            <person name="Perotto S."/>
            <person name="Peter M."/>
            <person name="Pfister S."/>
            <person name="Riley R."/>
            <person name="Sitrit Y."/>
            <person name="Stielow J.B."/>
            <person name="Szollosi G."/>
            <person name="Zifcakova L."/>
            <person name="Stursova M."/>
            <person name="Spatafora J.W."/>
            <person name="Tedersoo L."/>
            <person name="Vaario L.M."/>
            <person name="Yamada A."/>
            <person name="Yan M."/>
            <person name="Wang P."/>
            <person name="Xu J."/>
            <person name="Bruns T."/>
            <person name="Baldrian P."/>
            <person name="Vilgalys R."/>
            <person name="Dunand C."/>
            <person name="Henrissat B."/>
            <person name="Grigoriev I.V."/>
            <person name="Hibbett D."/>
            <person name="Nagy L.G."/>
            <person name="Martin F.M."/>
        </authorList>
    </citation>
    <scope>NUCLEOTIDE SEQUENCE</scope>
    <source>
        <strain evidence="7">UP504</strain>
    </source>
</reference>
<dbReference type="PANTHER" id="PTHR43791:SF60">
    <property type="entry name" value="TRANSPORTER, PUTATIVE (AFU_ORTHOLOGUE AFUA_1G17160)-RELATED"/>
    <property type="match status" value="1"/>
</dbReference>
<comment type="subcellular location">
    <subcellularLocation>
        <location evidence="1">Membrane</location>
        <topology evidence="1">Multi-pass membrane protein</topology>
    </subcellularLocation>
</comment>
<evidence type="ECO:0000313" key="8">
    <source>
        <dbReference type="Proteomes" id="UP000886523"/>
    </source>
</evidence>
<dbReference type="InterPro" id="IPR036259">
    <property type="entry name" value="MFS_trans_sf"/>
</dbReference>
<keyword evidence="3 6" id="KW-0812">Transmembrane</keyword>
<keyword evidence="5 6" id="KW-0472">Membrane</keyword>
<dbReference type="SUPFAM" id="SSF103473">
    <property type="entry name" value="MFS general substrate transporter"/>
    <property type="match status" value="1"/>
</dbReference>
<evidence type="ECO:0000256" key="5">
    <source>
        <dbReference type="ARBA" id="ARBA00023136"/>
    </source>
</evidence>
<dbReference type="Pfam" id="PF07690">
    <property type="entry name" value="MFS_1"/>
    <property type="match status" value="1"/>
</dbReference>
<feature type="transmembrane region" description="Helical" evidence="6">
    <location>
        <begin position="379"/>
        <end position="402"/>
    </location>
</feature>
<keyword evidence="4 6" id="KW-1133">Transmembrane helix</keyword>
<comment type="caution">
    <text evidence="7">The sequence shown here is derived from an EMBL/GenBank/DDBJ whole genome shotgun (WGS) entry which is preliminary data.</text>
</comment>
<dbReference type="FunFam" id="1.20.1250.20:FF:000106">
    <property type="entry name" value="MFS transporter, putative"/>
    <property type="match status" value="1"/>
</dbReference>
<evidence type="ECO:0008006" key="9">
    <source>
        <dbReference type="Google" id="ProtNLM"/>
    </source>
</evidence>
<sequence length="533" mass="60474">MHVLILWHNTGTAGSSTPDPEYDGIHRYDTEATWTSNEEKDLVRKIDLRIMLYMCWMFFWLRLDGASLGKALADNFLKDVHATTGDYNLSVTLQSVLAVAVEIPAQMIMRRVGAEYWLPGQMLCWGAISVGHAFVRTPKAFIAVRCLLTVFTAGWTPALVSYISEFYTTRELGVRMSWLYACLGISDILSAFVAFGLLHLRGRLGLPGWSWMFIVEGILTIITGIVTLFYLPASPTQSPAFLRFRSFSDREEVIMVNRILRDEPAKGKTHRHSVVHLSDVRRALHYSLWPLYIIGLVTLVPPGTTSQYFSLTLRSIGFDTFRTNLLTIPSSFLLIVNMLWLSLGVKKWGHRAFACFIGELWIFPNLVALAYMPKNASKWAKWAASALTIAYPYWHPVALAWTASNSNDTRTRSISVAIYTSMVSLSGVIASNIYVESDAPDCAPPSLSNIFLFSNANTDYHIILRSPDRRGNKILVGISGLSLAIFLFTHIFYKYLNHRKDRAWRKLSIEQQQDYAKFNKTKGPDRLDFRYLY</sequence>
<evidence type="ECO:0000313" key="7">
    <source>
        <dbReference type="EMBL" id="KAF9511713.1"/>
    </source>
</evidence>
<keyword evidence="8" id="KW-1185">Reference proteome</keyword>
<dbReference type="GO" id="GO:0022857">
    <property type="term" value="F:transmembrane transporter activity"/>
    <property type="evidence" value="ECO:0007669"/>
    <property type="project" value="InterPro"/>
</dbReference>
<dbReference type="OrthoDB" id="1935484at2759"/>
<proteinExistence type="predicted"/>
<evidence type="ECO:0000256" key="6">
    <source>
        <dbReference type="SAM" id="Phobius"/>
    </source>
</evidence>
<dbReference type="Proteomes" id="UP000886523">
    <property type="component" value="Unassembled WGS sequence"/>
</dbReference>
<dbReference type="Gene3D" id="1.20.1250.20">
    <property type="entry name" value="MFS general substrate transporter like domains"/>
    <property type="match status" value="1"/>
</dbReference>
<feature type="transmembrane region" description="Helical" evidence="6">
    <location>
        <begin position="176"/>
        <end position="197"/>
    </location>
</feature>